<organism evidence="4 5">
    <name type="scientific">Pseudomonas palleroniana</name>
    <dbReference type="NCBI Taxonomy" id="191390"/>
    <lineage>
        <taxon>Bacteria</taxon>
        <taxon>Pseudomonadati</taxon>
        <taxon>Pseudomonadota</taxon>
        <taxon>Gammaproteobacteria</taxon>
        <taxon>Pseudomonadales</taxon>
        <taxon>Pseudomonadaceae</taxon>
        <taxon>Pseudomonas</taxon>
    </lineage>
</organism>
<comment type="caution">
    <text evidence="4">The sequence shown here is derived from an EMBL/GenBank/DDBJ whole genome shotgun (WGS) entry which is preliminary data.</text>
</comment>
<feature type="domain" description="DUF7088" evidence="3">
    <location>
        <begin position="38"/>
        <end position="124"/>
    </location>
</feature>
<keyword evidence="1" id="KW-0472">Membrane</keyword>
<dbReference type="EMBL" id="LRMR01000005">
    <property type="protein sequence ID" value="KWU52265.1"/>
    <property type="molecule type" value="Genomic_DNA"/>
</dbReference>
<protein>
    <submittedName>
        <fullName evidence="4">ABC transporter</fullName>
    </submittedName>
</protein>
<keyword evidence="1" id="KW-1133">Transmembrane helix</keyword>
<gene>
    <name evidence="4" type="ORF">AWV77_05405</name>
</gene>
<reference evidence="5" key="1">
    <citation type="submission" date="2016-01" db="EMBL/GenBank/DDBJ databases">
        <authorList>
            <person name="Gamez R.M."/>
            <person name="Rodriguez F."/>
            <person name="Bernal J.F."/>
            <person name="Agarwala R."/>
            <person name="Landsman D."/>
            <person name="Marino-Ramirez L."/>
        </authorList>
    </citation>
    <scope>NUCLEOTIDE SEQUENCE [LARGE SCALE GENOMIC DNA]</scope>
    <source>
        <strain evidence="5">Ps006</strain>
    </source>
</reference>
<dbReference type="Proteomes" id="UP000067111">
    <property type="component" value="Unassembled WGS sequence"/>
</dbReference>
<evidence type="ECO:0000259" key="2">
    <source>
        <dbReference type="Pfam" id="PF09822"/>
    </source>
</evidence>
<name>A0A0X7K989_9PSED</name>
<evidence type="ECO:0000313" key="4">
    <source>
        <dbReference type="EMBL" id="KWU52265.1"/>
    </source>
</evidence>
<dbReference type="AlphaFoldDB" id="A0A0X7K989"/>
<dbReference type="InterPro" id="IPR019196">
    <property type="entry name" value="ABC_transp_unknown"/>
</dbReference>
<keyword evidence="1" id="KW-0812">Transmembrane</keyword>
<dbReference type="Pfam" id="PF23357">
    <property type="entry name" value="DUF7088"/>
    <property type="match status" value="1"/>
</dbReference>
<accession>A0A0X7K989</accession>
<evidence type="ECO:0000256" key="1">
    <source>
        <dbReference type="SAM" id="Phobius"/>
    </source>
</evidence>
<dbReference type="InterPro" id="IPR055396">
    <property type="entry name" value="DUF7088"/>
</dbReference>
<sequence>MRSAFRTGMTLIVMSLLFLAFNLVWIKKTPDIRWDFSQEKNHTLSQAARNFLTTLEGPLDLYYFNSINDPKKPHALKRYGQRVEDLLREFEKAARGMINLHVIDPAPFSEEAYKASLFGLDNTQGFMGLIGTRTGQSAQRIEAFSPDQAPLLEYEISRLIHALMQPERPTVGVLSGLASNAAAGELLAQMRGHFNLVELSANIAQVPASIGTLMVIHPRTLPEQALYAIEQHVLKGARLMIFIDPVSEMATGSVSTDSKLEELLAAWSVQMPTDKLLVDNLYASSATQGPGKPMVLHPARLNLPRQAMTANDISSWKLSSMIVSSSGALSRMRKSRMTFTPLLQSSRQSVLLDARQFAFATTFDSLADNAAAPRQAHVIAARLEGPAYSVFPEGLNGKPPGVQKASQIQVVVVADTDMLADAVIRSAPNSNVQFVLNTLDNLAASPALAAIRPRATHSRPLHTLEHMRETAAQAYRESAGELERRLEHTEQEWQRLNPQAASVGTQAVAANTQLQALNKERLRLPMELNALRVKAYAPVQRFEDGLKLLLIATVPLLLCLIAWMLAFWLRRRRARSSAAGH</sequence>
<feature type="transmembrane region" description="Helical" evidence="1">
    <location>
        <begin position="548"/>
        <end position="569"/>
    </location>
</feature>
<dbReference type="RefSeq" id="WP_060753243.1">
    <property type="nucleotide sequence ID" value="NZ_LRMR01000005.1"/>
</dbReference>
<dbReference type="Pfam" id="PF09822">
    <property type="entry name" value="ABC_transp_aux"/>
    <property type="match status" value="1"/>
</dbReference>
<proteinExistence type="predicted"/>
<feature type="domain" description="ABC-type uncharacterised transport system" evidence="2">
    <location>
        <begin position="168"/>
        <end position="437"/>
    </location>
</feature>
<evidence type="ECO:0000313" key="5">
    <source>
        <dbReference type="Proteomes" id="UP000067111"/>
    </source>
</evidence>
<evidence type="ECO:0000259" key="3">
    <source>
        <dbReference type="Pfam" id="PF23357"/>
    </source>
</evidence>
<dbReference type="OrthoDB" id="9777219at2"/>